<dbReference type="CDD" id="cd07516">
    <property type="entry name" value="HAD_Pase"/>
    <property type="match status" value="1"/>
</dbReference>
<name>A0A2K9HJV1_9LACO</name>
<dbReference type="AlphaFoldDB" id="A0A2K9HJV1"/>
<dbReference type="KEGG" id="lali:LA20249_02050"/>
<dbReference type="STRING" id="1423720.FC67_GL001685"/>
<organism evidence="1 2">
    <name type="scientific">Companilactobacillus alimentarius DSM 20249</name>
    <dbReference type="NCBI Taxonomy" id="1423720"/>
    <lineage>
        <taxon>Bacteria</taxon>
        <taxon>Bacillati</taxon>
        <taxon>Bacillota</taxon>
        <taxon>Bacilli</taxon>
        <taxon>Lactobacillales</taxon>
        <taxon>Lactobacillaceae</taxon>
        <taxon>Companilactobacillus</taxon>
    </lineage>
</organism>
<evidence type="ECO:0000313" key="1">
    <source>
        <dbReference type="EMBL" id="AUI71055.1"/>
    </source>
</evidence>
<dbReference type="InterPro" id="IPR006379">
    <property type="entry name" value="HAD-SF_hydro_IIB"/>
</dbReference>
<dbReference type="Proteomes" id="UP000234653">
    <property type="component" value="Chromosome"/>
</dbReference>
<dbReference type="SFLD" id="SFLDS00003">
    <property type="entry name" value="Haloacid_Dehalogenase"/>
    <property type="match status" value="1"/>
</dbReference>
<dbReference type="OrthoDB" id="9790031at2"/>
<dbReference type="GO" id="GO:0005829">
    <property type="term" value="C:cytosol"/>
    <property type="evidence" value="ECO:0007669"/>
    <property type="project" value="TreeGrafter"/>
</dbReference>
<dbReference type="Pfam" id="PF08282">
    <property type="entry name" value="Hydrolase_3"/>
    <property type="match status" value="1"/>
</dbReference>
<dbReference type="Gene3D" id="3.30.1240.10">
    <property type="match status" value="1"/>
</dbReference>
<keyword evidence="2" id="KW-1185">Reference proteome</keyword>
<dbReference type="PROSITE" id="PS01228">
    <property type="entry name" value="COF_1"/>
    <property type="match status" value="1"/>
</dbReference>
<dbReference type="RefSeq" id="WP_057739367.1">
    <property type="nucleotide sequence ID" value="NZ_AZDQ01000043.1"/>
</dbReference>
<dbReference type="PANTHER" id="PTHR10000">
    <property type="entry name" value="PHOSPHOSERINE PHOSPHATASE"/>
    <property type="match status" value="1"/>
</dbReference>
<dbReference type="InterPro" id="IPR036412">
    <property type="entry name" value="HAD-like_sf"/>
</dbReference>
<protein>
    <recommendedName>
        <fullName evidence="3">Hydrolase</fullName>
    </recommendedName>
</protein>
<dbReference type="InterPro" id="IPR023214">
    <property type="entry name" value="HAD_sf"/>
</dbReference>
<dbReference type="InterPro" id="IPR000150">
    <property type="entry name" value="Cof"/>
</dbReference>
<dbReference type="SUPFAM" id="SSF56784">
    <property type="entry name" value="HAD-like"/>
    <property type="match status" value="1"/>
</dbReference>
<evidence type="ECO:0008006" key="3">
    <source>
        <dbReference type="Google" id="ProtNLM"/>
    </source>
</evidence>
<evidence type="ECO:0000313" key="2">
    <source>
        <dbReference type="Proteomes" id="UP000234653"/>
    </source>
</evidence>
<accession>A0A2K9HJV1</accession>
<dbReference type="GO" id="GO:0016791">
    <property type="term" value="F:phosphatase activity"/>
    <property type="evidence" value="ECO:0007669"/>
    <property type="project" value="TreeGrafter"/>
</dbReference>
<dbReference type="PANTHER" id="PTHR10000:SF55">
    <property type="entry name" value="5-AMINO-6-(5-PHOSPHO-D-RIBITYLAMINO)URACIL PHOSPHATASE YCSE"/>
    <property type="match status" value="1"/>
</dbReference>
<sequence>MDYKLIAIDMDGTLLTDKKKITAENKTAISQALKKGIKVVLNSGRSYDGIIDSCKELGISGPDQYIIEFGGNIIESLDKKVIYRKVLDNSTCEKISYNLETKKIKHVLIDTNGAIYNSYQDWMEKRMLNPKLGIVKFLMHTHKHKLQNLATELHKMYDDEFFIVITSPQDVELFPKDVNKGYALERLAKHLKINLKQTLAIGDLDNDIPMLKIAGMGVAMDNSPQKIKDVSDDTTIDNNHSGVAQAIKKYILN</sequence>
<dbReference type="EMBL" id="CP018867">
    <property type="protein sequence ID" value="AUI71055.1"/>
    <property type="molecule type" value="Genomic_DNA"/>
</dbReference>
<dbReference type="NCBIfam" id="TIGR01484">
    <property type="entry name" value="HAD-SF-IIB"/>
    <property type="match status" value="1"/>
</dbReference>
<dbReference type="SFLD" id="SFLDG01140">
    <property type="entry name" value="C2.B:_Phosphomannomutase_and_P"/>
    <property type="match status" value="1"/>
</dbReference>
<proteinExistence type="predicted"/>
<dbReference type="Gene3D" id="3.40.50.1000">
    <property type="entry name" value="HAD superfamily/HAD-like"/>
    <property type="match status" value="1"/>
</dbReference>
<dbReference type="NCBIfam" id="TIGR00099">
    <property type="entry name" value="Cof-subfamily"/>
    <property type="match status" value="1"/>
</dbReference>
<gene>
    <name evidence="1" type="ORF">LA20249_02050</name>
</gene>
<reference evidence="1 2" key="1">
    <citation type="submission" date="2016-12" db="EMBL/GenBank/DDBJ databases">
        <title>The whole genome sequencing and assembly of Lactobacillus alimentarius DSM 20249T strain.</title>
        <authorList>
            <person name="Lee Y.-J."/>
            <person name="Yi H."/>
            <person name="Bahn Y.-S."/>
            <person name="Kim J.F."/>
            <person name="Lee D.-W."/>
        </authorList>
    </citation>
    <scope>NUCLEOTIDE SEQUENCE [LARGE SCALE GENOMIC DNA]</scope>
    <source>
        <strain evidence="1 2">DSM 20249</strain>
    </source>
</reference>
<dbReference type="GO" id="GO:0000287">
    <property type="term" value="F:magnesium ion binding"/>
    <property type="evidence" value="ECO:0007669"/>
    <property type="project" value="TreeGrafter"/>
</dbReference>